<protein>
    <recommendedName>
        <fullName evidence="4">Transmembrane protein</fullName>
    </recommendedName>
</protein>
<name>Q234F9_TETTS</name>
<evidence type="ECO:0000313" key="3">
    <source>
        <dbReference type="Proteomes" id="UP000009168"/>
    </source>
</evidence>
<evidence type="ECO:0000256" key="1">
    <source>
        <dbReference type="SAM" id="SignalP"/>
    </source>
</evidence>
<dbReference type="RefSeq" id="XP_001012289.2">
    <property type="nucleotide sequence ID" value="XM_001012289.2"/>
</dbReference>
<sequence>MIIIFKLLILIQPILSQFQCDPTKNYCCKKSCLSCSENQISESNTVANAQVPNVYNALMDFKKTLTILKIVFLSAAKQDKFKMIKANAIMGASMIRFLISTTNRLVVKQKLNALRYNKYLSCKIKTILFPLCLIKL</sequence>
<evidence type="ECO:0008006" key="4">
    <source>
        <dbReference type="Google" id="ProtNLM"/>
    </source>
</evidence>
<dbReference type="AlphaFoldDB" id="Q234F9"/>
<feature type="chain" id="PRO_5004201565" description="Transmembrane protein" evidence="1">
    <location>
        <begin position="17"/>
        <end position="136"/>
    </location>
</feature>
<gene>
    <name evidence="2" type="ORF">TTHERM_00105390</name>
</gene>
<dbReference type="InParanoid" id="Q234F9"/>
<dbReference type="HOGENOM" id="CLU_000232_0_0_1"/>
<dbReference type="Proteomes" id="UP000009168">
    <property type="component" value="Unassembled WGS sequence"/>
</dbReference>
<evidence type="ECO:0000313" key="2">
    <source>
        <dbReference type="EMBL" id="EAR92044.2"/>
    </source>
</evidence>
<organism evidence="2 3">
    <name type="scientific">Tetrahymena thermophila (strain SB210)</name>
    <dbReference type="NCBI Taxonomy" id="312017"/>
    <lineage>
        <taxon>Eukaryota</taxon>
        <taxon>Sar</taxon>
        <taxon>Alveolata</taxon>
        <taxon>Ciliophora</taxon>
        <taxon>Intramacronucleata</taxon>
        <taxon>Oligohymenophorea</taxon>
        <taxon>Hymenostomatida</taxon>
        <taxon>Tetrahymenina</taxon>
        <taxon>Tetrahymenidae</taxon>
        <taxon>Tetrahymena</taxon>
    </lineage>
</organism>
<keyword evidence="3" id="KW-1185">Reference proteome</keyword>
<keyword evidence="1" id="KW-0732">Signal</keyword>
<feature type="signal peptide" evidence="1">
    <location>
        <begin position="1"/>
        <end position="16"/>
    </location>
</feature>
<reference evidence="3" key="1">
    <citation type="journal article" date="2006" name="PLoS Biol.">
        <title>Macronuclear genome sequence of the ciliate Tetrahymena thermophila, a model eukaryote.</title>
        <authorList>
            <person name="Eisen J.A."/>
            <person name="Coyne R.S."/>
            <person name="Wu M."/>
            <person name="Wu D."/>
            <person name="Thiagarajan M."/>
            <person name="Wortman J.R."/>
            <person name="Badger J.H."/>
            <person name="Ren Q."/>
            <person name="Amedeo P."/>
            <person name="Jones K.M."/>
            <person name="Tallon L.J."/>
            <person name="Delcher A.L."/>
            <person name="Salzberg S.L."/>
            <person name="Silva J.C."/>
            <person name="Haas B.J."/>
            <person name="Majoros W.H."/>
            <person name="Farzad M."/>
            <person name="Carlton J.M."/>
            <person name="Smith R.K. Jr."/>
            <person name="Garg J."/>
            <person name="Pearlman R.E."/>
            <person name="Karrer K.M."/>
            <person name="Sun L."/>
            <person name="Manning G."/>
            <person name="Elde N.C."/>
            <person name="Turkewitz A.P."/>
            <person name="Asai D.J."/>
            <person name="Wilkes D.E."/>
            <person name="Wang Y."/>
            <person name="Cai H."/>
            <person name="Collins K."/>
            <person name="Stewart B.A."/>
            <person name="Lee S.R."/>
            <person name="Wilamowska K."/>
            <person name="Weinberg Z."/>
            <person name="Ruzzo W.L."/>
            <person name="Wloga D."/>
            <person name="Gaertig J."/>
            <person name="Frankel J."/>
            <person name="Tsao C.-C."/>
            <person name="Gorovsky M.A."/>
            <person name="Keeling P.J."/>
            <person name="Waller R.F."/>
            <person name="Patron N.J."/>
            <person name="Cherry J.M."/>
            <person name="Stover N.A."/>
            <person name="Krieger C.J."/>
            <person name="del Toro C."/>
            <person name="Ryder H.F."/>
            <person name="Williamson S.C."/>
            <person name="Barbeau R.A."/>
            <person name="Hamilton E.P."/>
            <person name="Orias E."/>
        </authorList>
    </citation>
    <scope>NUCLEOTIDE SEQUENCE [LARGE SCALE GENOMIC DNA]</scope>
    <source>
        <strain evidence="3">SB210</strain>
    </source>
</reference>
<dbReference type="GeneID" id="7828153"/>
<dbReference type="KEGG" id="tet:TTHERM_00105390"/>
<dbReference type="EMBL" id="GG662767">
    <property type="protein sequence ID" value="EAR92044.2"/>
    <property type="molecule type" value="Genomic_DNA"/>
</dbReference>
<accession>Q234F9</accession>
<proteinExistence type="predicted"/>